<evidence type="ECO:0000313" key="2">
    <source>
        <dbReference type="EMBL" id="CAD7630169.1"/>
    </source>
</evidence>
<dbReference type="SUPFAM" id="SSF53474">
    <property type="entry name" value="alpha/beta-Hydrolases"/>
    <property type="match status" value="1"/>
</dbReference>
<sequence length="286" mass="32340">RYEIKTEKIGVLNVFVQGKIAGITLTTPVFMTVHDLGSNHTEFHKLVEHPCMAKLKARSVWIHVELPGQDFDAPDLPESYTFPSMDNIAENLVNVLNYFNIKYCVTLGEGAGANIIARFAMSFPDRVLGNILIHCTCSVESVMQYFHDKMMTWKLNALGMNSTAEQYLVFHKFGATESSQERDRVIQDYIKKLHSRMNAKNLKLYVESYLARTDLTPQLKDKMRIDSMLTSGSRSSHSTHMDQMQAAMDPKLTTRVKLDNCGDVLQDAPEAFAYNLLLFCQGLGLC</sequence>
<comment type="similarity">
    <text evidence="1">Belongs to the NDRG family.</text>
</comment>
<dbReference type="AlphaFoldDB" id="A0A7R9KW49"/>
<accession>A0A7R9KW49</accession>
<dbReference type="Pfam" id="PF03096">
    <property type="entry name" value="Ndr"/>
    <property type="match status" value="1"/>
</dbReference>
<dbReference type="Proteomes" id="UP000759131">
    <property type="component" value="Unassembled WGS sequence"/>
</dbReference>
<proteinExistence type="inferred from homology"/>
<organism evidence="2">
    <name type="scientific">Medioppia subpectinata</name>
    <dbReference type="NCBI Taxonomy" id="1979941"/>
    <lineage>
        <taxon>Eukaryota</taxon>
        <taxon>Metazoa</taxon>
        <taxon>Ecdysozoa</taxon>
        <taxon>Arthropoda</taxon>
        <taxon>Chelicerata</taxon>
        <taxon>Arachnida</taxon>
        <taxon>Acari</taxon>
        <taxon>Acariformes</taxon>
        <taxon>Sarcoptiformes</taxon>
        <taxon>Oribatida</taxon>
        <taxon>Brachypylina</taxon>
        <taxon>Oppioidea</taxon>
        <taxon>Oppiidae</taxon>
        <taxon>Medioppia</taxon>
    </lineage>
</organism>
<reference evidence="2" key="1">
    <citation type="submission" date="2020-11" db="EMBL/GenBank/DDBJ databases">
        <authorList>
            <person name="Tran Van P."/>
        </authorList>
    </citation>
    <scope>NUCLEOTIDE SEQUENCE</scope>
</reference>
<evidence type="ECO:0000313" key="3">
    <source>
        <dbReference type="Proteomes" id="UP000759131"/>
    </source>
</evidence>
<feature type="non-terminal residue" evidence="2">
    <location>
        <position position="1"/>
    </location>
</feature>
<name>A0A7R9KW49_9ACAR</name>
<protein>
    <recommendedName>
        <fullName evidence="4">Ndr</fullName>
    </recommendedName>
</protein>
<dbReference type="EMBL" id="OC862368">
    <property type="protein sequence ID" value="CAD7630169.1"/>
    <property type="molecule type" value="Genomic_DNA"/>
</dbReference>
<dbReference type="EMBL" id="CAJPIZ010007793">
    <property type="protein sequence ID" value="CAG2110599.1"/>
    <property type="molecule type" value="Genomic_DNA"/>
</dbReference>
<dbReference type="PANTHER" id="PTHR11034">
    <property type="entry name" value="N-MYC DOWNSTREAM REGULATED"/>
    <property type="match status" value="1"/>
</dbReference>
<gene>
    <name evidence="2" type="ORF">OSB1V03_LOCUS10582</name>
</gene>
<evidence type="ECO:0000256" key="1">
    <source>
        <dbReference type="ARBA" id="ARBA00005598"/>
    </source>
</evidence>
<dbReference type="InterPro" id="IPR004142">
    <property type="entry name" value="NDRG"/>
</dbReference>
<keyword evidence="3" id="KW-1185">Reference proteome</keyword>
<dbReference type="InterPro" id="IPR029058">
    <property type="entry name" value="AB_hydrolase_fold"/>
</dbReference>
<dbReference type="OrthoDB" id="191979at2759"/>
<dbReference type="Gene3D" id="3.40.50.1820">
    <property type="entry name" value="alpha/beta hydrolase"/>
    <property type="match status" value="1"/>
</dbReference>
<evidence type="ECO:0008006" key="4">
    <source>
        <dbReference type="Google" id="ProtNLM"/>
    </source>
</evidence>